<keyword evidence="2" id="KW-0813">Transport</keyword>
<evidence type="ECO:0000256" key="10">
    <source>
        <dbReference type="ARBA" id="ARBA00035686"/>
    </source>
</evidence>
<evidence type="ECO:0000256" key="5">
    <source>
        <dbReference type="ARBA" id="ARBA00022597"/>
    </source>
</evidence>
<reference evidence="13 14" key="1">
    <citation type="submission" date="2018-10" db="EMBL/GenBank/DDBJ databases">
        <title>Notoacmeibacter sp. M2BS9Y-3-1, whole genome shotgun sequence.</title>
        <authorList>
            <person name="Tuo L."/>
        </authorList>
    </citation>
    <scope>NUCLEOTIDE SEQUENCE [LARGE SCALE GENOMIC DNA]</scope>
    <source>
        <strain evidence="13 14">M2BS9Y-3-1</strain>
    </source>
</reference>
<keyword evidence="3" id="KW-1003">Cell membrane</keyword>
<dbReference type="PANTHER" id="PTHR32196:SF32">
    <property type="entry name" value="XYLOSE TRANSPORT SYSTEM PERMEASE PROTEIN XYLH"/>
    <property type="match status" value="1"/>
</dbReference>
<feature type="transmembrane region" description="Helical" evidence="12">
    <location>
        <begin position="61"/>
        <end position="79"/>
    </location>
</feature>
<organism evidence="13 14">
    <name type="scientific">Notoacmeibacter ruber</name>
    <dbReference type="NCBI Taxonomy" id="2670375"/>
    <lineage>
        <taxon>Bacteria</taxon>
        <taxon>Pseudomonadati</taxon>
        <taxon>Pseudomonadota</taxon>
        <taxon>Alphaproteobacteria</taxon>
        <taxon>Hyphomicrobiales</taxon>
        <taxon>Notoacmeibacteraceae</taxon>
        <taxon>Notoacmeibacter</taxon>
    </lineage>
</organism>
<comment type="subcellular location">
    <subcellularLocation>
        <location evidence="1">Cell membrane</location>
        <topology evidence="1">Multi-pass membrane protein</topology>
    </subcellularLocation>
</comment>
<feature type="transmembrane region" description="Helical" evidence="12">
    <location>
        <begin position="223"/>
        <end position="247"/>
    </location>
</feature>
<evidence type="ECO:0000256" key="11">
    <source>
        <dbReference type="SAM" id="MobiDB-lite"/>
    </source>
</evidence>
<evidence type="ECO:0000256" key="3">
    <source>
        <dbReference type="ARBA" id="ARBA00022475"/>
    </source>
</evidence>
<keyword evidence="7 12" id="KW-1133">Transmembrane helix</keyword>
<dbReference type="InterPro" id="IPR001851">
    <property type="entry name" value="ABC_transp_permease"/>
</dbReference>
<evidence type="ECO:0000256" key="6">
    <source>
        <dbReference type="ARBA" id="ARBA00022692"/>
    </source>
</evidence>
<feature type="transmembrane region" description="Helical" evidence="12">
    <location>
        <begin position="399"/>
        <end position="429"/>
    </location>
</feature>
<keyword evidence="6 12" id="KW-0812">Transmembrane</keyword>
<feature type="transmembrane region" description="Helical" evidence="12">
    <location>
        <begin position="155"/>
        <end position="178"/>
    </location>
</feature>
<feature type="region of interest" description="Disordered" evidence="11">
    <location>
        <begin position="1"/>
        <end position="47"/>
    </location>
</feature>
<dbReference type="PANTHER" id="PTHR32196">
    <property type="entry name" value="ABC TRANSPORTER PERMEASE PROTEIN YPHD-RELATED-RELATED"/>
    <property type="match status" value="1"/>
</dbReference>
<evidence type="ECO:0000256" key="9">
    <source>
        <dbReference type="ARBA" id="ARBA00035611"/>
    </source>
</evidence>
<dbReference type="GO" id="GO:0005886">
    <property type="term" value="C:plasma membrane"/>
    <property type="evidence" value="ECO:0007669"/>
    <property type="project" value="UniProtKB-SubCell"/>
</dbReference>
<dbReference type="CDD" id="cd06579">
    <property type="entry name" value="TM_PBP1_transp_AraH_like"/>
    <property type="match status" value="1"/>
</dbReference>
<evidence type="ECO:0000256" key="8">
    <source>
        <dbReference type="ARBA" id="ARBA00023136"/>
    </source>
</evidence>
<dbReference type="Proteomes" id="UP000281094">
    <property type="component" value="Unassembled WGS sequence"/>
</dbReference>
<dbReference type="Pfam" id="PF02653">
    <property type="entry name" value="BPD_transp_2"/>
    <property type="match status" value="2"/>
</dbReference>
<feature type="transmembrane region" description="Helical" evidence="12">
    <location>
        <begin position="436"/>
        <end position="460"/>
    </location>
</feature>
<protein>
    <recommendedName>
        <fullName evidence="10">Xylose transport system permease protein XylH</fullName>
    </recommendedName>
</protein>
<keyword evidence="5" id="KW-0762">Sugar transport</keyword>
<feature type="transmembrane region" description="Helical" evidence="12">
    <location>
        <begin position="267"/>
        <end position="289"/>
    </location>
</feature>
<dbReference type="RefSeq" id="WP_121644103.1">
    <property type="nucleotide sequence ID" value="NZ_RCWN01000001.1"/>
</dbReference>
<comment type="function">
    <text evidence="9">Part of the binding-protein-dependent transport system for D-xylose. Probably responsible for the translocation of the substrate across the membrane.</text>
</comment>
<evidence type="ECO:0000256" key="2">
    <source>
        <dbReference type="ARBA" id="ARBA00022448"/>
    </source>
</evidence>
<evidence type="ECO:0000256" key="4">
    <source>
        <dbReference type="ARBA" id="ARBA00022519"/>
    </source>
</evidence>
<dbReference type="EMBL" id="RCWN01000001">
    <property type="protein sequence ID" value="RLQ87135.1"/>
    <property type="molecule type" value="Genomic_DNA"/>
</dbReference>
<keyword evidence="4" id="KW-0997">Cell inner membrane</keyword>
<feature type="transmembrane region" description="Helical" evidence="12">
    <location>
        <begin position="309"/>
        <end position="333"/>
    </location>
</feature>
<evidence type="ECO:0000313" key="13">
    <source>
        <dbReference type="EMBL" id="RLQ87135.1"/>
    </source>
</evidence>
<evidence type="ECO:0000256" key="12">
    <source>
        <dbReference type="SAM" id="Phobius"/>
    </source>
</evidence>
<feature type="transmembrane region" description="Helical" evidence="12">
    <location>
        <begin position="99"/>
        <end position="117"/>
    </location>
</feature>
<dbReference type="GO" id="GO:0022857">
    <property type="term" value="F:transmembrane transporter activity"/>
    <property type="evidence" value="ECO:0007669"/>
    <property type="project" value="InterPro"/>
</dbReference>
<gene>
    <name evidence="13" type="ORF">D8780_01800</name>
</gene>
<evidence type="ECO:0000256" key="1">
    <source>
        <dbReference type="ARBA" id="ARBA00004651"/>
    </source>
</evidence>
<keyword evidence="8 12" id="KW-0472">Membrane</keyword>
<feature type="transmembrane region" description="Helical" evidence="12">
    <location>
        <begin position="185"/>
        <end position="203"/>
    </location>
</feature>
<accession>A0A3L7J9U9</accession>
<sequence length="469" mass="49682">MTDSTYEEGRPSDNAAPGPKETAITEEKTSGGAQPSSGPIARDKSGPISSFLRSTEIDQRLLGMVGALLLIWLGFHFYGEFANGFGAFLTSRNLWNLTVQTASIGVMATGMVLVIVTRHIDLSVGSMLGLCAMVMGLAQARWLPEIFGLGWGGTWVLAIVAGILAGALVGAFHGFLIAYGQIPSFIVTLGGLLVWRGVAYLMARGETISPLDPTFNLLGGGPYGSIGAFWSWVIGIIACIGIIWAVYHGRHQRQRFKFPTRPVWAEFFVAAVGCLLVVGFVLIVNAYGWPRGIVRQYAAEQGIEVPDGGIFISHGFAIPVLILIAVGIFMTFLTTRTRFGRYVFAIGGNPEAAELAGINVRLMTVKIFALMGVLAAIGGLISSARLNSATNSLGTLDELYVIASAVIGGTSLAGGIGTIYGAIIGALLMQSLQTGMVLIGFDSAVQQVVVGSVLVLAVFIDTIYRRRAK</sequence>
<evidence type="ECO:0000256" key="7">
    <source>
        <dbReference type="ARBA" id="ARBA00022989"/>
    </source>
</evidence>
<dbReference type="AlphaFoldDB" id="A0A3L7J9U9"/>
<keyword evidence="14" id="KW-1185">Reference proteome</keyword>
<feature type="transmembrane region" description="Helical" evidence="12">
    <location>
        <begin position="367"/>
        <end position="387"/>
    </location>
</feature>
<comment type="caution">
    <text evidence="13">The sequence shown here is derived from an EMBL/GenBank/DDBJ whole genome shotgun (WGS) entry which is preliminary data.</text>
</comment>
<feature type="transmembrane region" description="Helical" evidence="12">
    <location>
        <begin position="124"/>
        <end position="143"/>
    </location>
</feature>
<name>A0A3L7J9U9_9HYPH</name>
<evidence type="ECO:0000313" key="14">
    <source>
        <dbReference type="Proteomes" id="UP000281094"/>
    </source>
</evidence>
<proteinExistence type="predicted"/>